<evidence type="ECO:0000313" key="1">
    <source>
        <dbReference type="EMBL" id="TQL51592.1"/>
    </source>
</evidence>
<organism evidence="1 2">
    <name type="scientific">Ornithinicoccus hortensis</name>
    <dbReference type="NCBI Taxonomy" id="82346"/>
    <lineage>
        <taxon>Bacteria</taxon>
        <taxon>Bacillati</taxon>
        <taxon>Actinomycetota</taxon>
        <taxon>Actinomycetes</taxon>
        <taxon>Micrococcales</taxon>
        <taxon>Intrasporangiaceae</taxon>
        <taxon>Ornithinicoccus</taxon>
    </lineage>
</organism>
<protein>
    <submittedName>
        <fullName evidence="1">Uncharacterized protein</fullName>
    </submittedName>
</protein>
<sequence length="41" mass="4552">MGLPEDDTFLAAQRVLRAPGGRTVPLMEAVRRANLTDNRNE</sequence>
<keyword evidence="2" id="KW-1185">Reference proteome</keyword>
<gene>
    <name evidence="1" type="ORF">FB467_2742</name>
</gene>
<dbReference type="AlphaFoldDB" id="A0A542YU32"/>
<dbReference type="Proteomes" id="UP000319516">
    <property type="component" value="Unassembled WGS sequence"/>
</dbReference>
<evidence type="ECO:0000313" key="2">
    <source>
        <dbReference type="Proteomes" id="UP000319516"/>
    </source>
</evidence>
<name>A0A542YU32_9MICO</name>
<proteinExistence type="predicted"/>
<dbReference type="EMBL" id="VFOP01000001">
    <property type="protein sequence ID" value="TQL51592.1"/>
    <property type="molecule type" value="Genomic_DNA"/>
</dbReference>
<reference evidence="1 2" key="1">
    <citation type="submission" date="2019-06" db="EMBL/GenBank/DDBJ databases">
        <title>Sequencing the genomes of 1000 actinobacteria strains.</title>
        <authorList>
            <person name="Klenk H.-P."/>
        </authorList>
    </citation>
    <scope>NUCLEOTIDE SEQUENCE [LARGE SCALE GENOMIC DNA]</scope>
    <source>
        <strain evidence="1 2">DSM 12335</strain>
    </source>
</reference>
<comment type="caution">
    <text evidence="1">The sequence shown here is derived from an EMBL/GenBank/DDBJ whole genome shotgun (WGS) entry which is preliminary data.</text>
</comment>
<accession>A0A542YU32</accession>